<dbReference type="Pfam" id="PF26563">
    <property type="entry name" value="Rv3660c_N"/>
    <property type="match status" value="1"/>
</dbReference>
<dbReference type="InterPro" id="IPR022521">
    <property type="entry name" value="Rv3660c"/>
</dbReference>
<dbReference type="InterPro" id="IPR059050">
    <property type="entry name" value="Rv3660c_N"/>
</dbReference>
<dbReference type="Gene3D" id="3.40.50.300">
    <property type="entry name" value="P-loop containing nucleotide triphosphate hydrolases"/>
    <property type="match status" value="1"/>
</dbReference>
<dbReference type="GO" id="GO:0009898">
    <property type="term" value="C:cytoplasmic side of plasma membrane"/>
    <property type="evidence" value="ECO:0007669"/>
    <property type="project" value="TreeGrafter"/>
</dbReference>
<feature type="domain" description="Rv3660c-like CheY-like N-terminal" evidence="1">
    <location>
        <begin position="9"/>
        <end position="117"/>
    </location>
</feature>
<evidence type="ECO:0000313" key="2">
    <source>
        <dbReference type="EMBL" id="NIJ10054.1"/>
    </source>
</evidence>
<gene>
    <name evidence="2" type="ORF">FHU38_000398</name>
</gene>
<dbReference type="PANTHER" id="PTHR43384:SF11">
    <property type="entry name" value="SEPTUM SITE DETERMINING PROTEIN"/>
    <property type="match status" value="1"/>
</dbReference>
<dbReference type="InterPro" id="IPR050625">
    <property type="entry name" value="ParA/MinD_ATPase"/>
</dbReference>
<keyword evidence="3" id="KW-1185">Reference proteome</keyword>
<name>A0A7X5UL78_9PSEU</name>
<proteinExistence type="predicted"/>
<dbReference type="NCBIfam" id="TIGR03815">
    <property type="entry name" value="CpaE_hom_Actino"/>
    <property type="match status" value="1"/>
</dbReference>
<evidence type="ECO:0000313" key="3">
    <source>
        <dbReference type="Proteomes" id="UP000545493"/>
    </source>
</evidence>
<dbReference type="GO" id="GO:0051782">
    <property type="term" value="P:negative regulation of cell division"/>
    <property type="evidence" value="ECO:0007669"/>
    <property type="project" value="TreeGrafter"/>
</dbReference>
<dbReference type="GO" id="GO:0016887">
    <property type="term" value="F:ATP hydrolysis activity"/>
    <property type="evidence" value="ECO:0007669"/>
    <property type="project" value="TreeGrafter"/>
</dbReference>
<dbReference type="GO" id="GO:0005524">
    <property type="term" value="F:ATP binding"/>
    <property type="evidence" value="ECO:0007669"/>
    <property type="project" value="TreeGrafter"/>
</dbReference>
<evidence type="ECO:0000259" key="1">
    <source>
        <dbReference type="Pfam" id="PF26563"/>
    </source>
</evidence>
<reference evidence="2 3" key="1">
    <citation type="submission" date="2020-03" db="EMBL/GenBank/DDBJ databases">
        <title>Sequencing the genomes of 1000 actinobacteria strains.</title>
        <authorList>
            <person name="Klenk H.-P."/>
        </authorList>
    </citation>
    <scope>NUCLEOTIDE SEQUENCE [LARGE SCALE GENOMIC DNA]</scope>
    <source>
        <strain evidence="2 3">DSM 45685</strain>
    </source>
</reference>
<dbReference type="SUPFAM" id="SSF52540">
    <property type="entry name" value="P-loop containing nucleoside triphosphate hydrolases"/>
    <property type="match status" value="1"/>
</dbReference>
<dbReference type="AlphaFoldDB" id="A0A7X5UL78"/>
<dbReference type="Proteomes" id="UP000545493">
    <property type="component" value="Unassembled WGS sequence"/>
</dbReference>
<dbReference type="PANTHER" id="PTHR43384">
    <property type="entry name" value="SEPTUM SITE-DETERMINING PROTEIN MIND HOMOLOG, CHLOROPLASTIC-RELATED"/>
    <property type="match status" value="1"/>
</dbReference>
<protein>
    <submittedName>
        <fullName evidence="2">Secretion/DNA translocation related CpaE-like protein</fullName>
    </submittedName>
</protein>
<dbReference type="InterPro" id="IPR027417">
    <property type="entry name" value="P-loop_NTPase"/>
</dbReference>
<dbReference type="GO" id="GO:0005829">
    <property type="term" value="C:cytosol"/>
    <property type="evidence" value="ECO:0007669"/>
    <property type="project" value="TreeGrafter"/>
</dbReference>
<comment type="caution">
    <text evidence="2">The sequence shown here is derived from an EMBL/GenBank/DDBJ whole genome shotgun (WGS) entry which is preliminary data.</text>
</comment>
<accession>A0A7X5UL78</accession>
<organism evidence="2 3">
    <name type="scientific">Saccharomonospora amisosensis</name>
    <dbReference type="NCBI Taxonomy" id="1128677"/>
    <lineage>
        <taxon>Bacteria</taxon>
        <taxon>Bacillati</taxon>
        <taxon>Actinomycetota</taxon>
        <taxon>Actinomycetes</taxon>
        <taxon>Pseudonocardiales</taxon>
        <taxon>Pseudonocardiaceae</taxon>
        <taxon>Saccharomonospora</taxon>
    </lineage>
</organism>
<dbReference type="RefSeq" id="WP_167165923.1">
    <property type="nucleotide sequence ID" value="NZ_JAAOYM010000001.1"/>
</dbReference>
<sequence>MADNHPLVVAHDEAVREEILRLAAAARCQVDYVADLGEAGHRWASAPLVLVDEAAATRRREELLRRAGVLLVCDEAPSGSAWRLAFELGADDVVVLAQAEAGLVAALADAAEQPSARRGQVLAVVGGRGGAGASVLAASVAVSVSRERGKALLLDCDPLGGGIDLLLGAERDVGLRWPGLRVSAGRVSIAELEAALPRVRRGEGTLAVLSCDRDGPGPAPGAVAAVVEAGRRAGRVVVCDLPRHLGQAAAQEVIRRADLAVLVVPAEVRACVAAKRVLSQLSGSAVPTQVLARGPAPEGLTGSDVAAAVGAPLLCWMSPERGLSHFLERGVFNPRPRGALGTAARSVLRALGGVACAADGAVAPDSRQPLKPPSTSIVAPVT</sequence>
<dbReference type="EMBL" id="JAAOYM010000001">
    <property type="protein sequence ID" value="NIJ10054.1"/>
    <property type="molecule type" value="Genomic_DNA"/>
</dbReference>